<evidence type="ECO:0000256" key="5">
    <source>
        <dbReference type="ARBA" id="ARBA00022801"/>
    </source>
</evidence>
<comment type="similarity">
    <text evidence="1">Belongs to the HicA mRNA interferase family.</text>
</comment>
<keyword evidence="2" id="KW-1277">Toxin-antitoxin system</keyword>
<dbReference type="GO" id="GO:0004519">
    <property type="term" value="F:endonuclease activity"/>
    <property type="evidence" value="ECO:0007669"/>
    <property type="project" value="UniProtKB-KW"/>
</dbReference>
<keyword evidence="6" id="KW-0694">RNA-binding</keyword>
<keyword evidence="4" id="KW-0255">Endonuclease</keyword>
<keyword evidence="5" id="KW-0378">Hydrolase</keyword>
<keyword evidence="9" id="KW-1185">Reference proteome</keyword>
<organism evidence="8 9">
    <name type="scientific">Limnofasciculus baicalensis BBK-W-15</name>
    <dbReference type="NCBI Taxonomy" id="2699891"/>
    <lineage>
        <taxon>Bacteria</taxon>
        <taxon>Bacillati</taxon>
        <taxon>Cyanobacteriota</taxon>
        <taxon>Cyanophyceae</taxon>
        <taxon>Coleofasciculales</taxon>
        <taxon>Coleofasciculaceae</taxon>
        <taxon>Limnofasciculus</taxon>
        <taxon>Limnofasciculus baicalensis</taxon>
    </lineage>
</organism>
<protein>
    <submittedName>
        <fullName evidence="8">Type II toxin-antitoxin system HicA family toxin</fullName>
    </submittedName>
</protein>
<dbReference type="GO" id="GO:0016787">
    <property type="term" value="F:hydrolase activity"/>
    <property type="evidence" value="ECO:0007669"/>
    <property type="project" value="UniProtKB-KW"/>
</dbReference>
<dbReference type="SUPFAM" id="SSF54786">
    <property type="entry name" value="YcfA/nrd intein domain"/>
    <property type="match status" value="1"/>
</dbReference>
<dbReference type="InterPro" id="IPR038570">
    <property type="entry name" value="HicA_sf"/>
</dbReference>
<dbReference type="Proteomes" id="UP001204953">
    <property type="component" value="Unassembled WGS sequence"/>
</dbReference>
<comment type="caution">
    <text evidence="8">The sequence shown here is derived from an EMBL/GenBank/DDBJ whole genome shotgun (WGS) entry which is preliminary data.</text>
</comment>
<dbReference type="AlphaFoldDB" id="A0AAE3KM56"/>
<dbReference type="EMBL" id="JAMZMM010000055">
    <property type="protein sequence ID" value="MCP2728446.1"/>
    <property type="molecule type" value="Genomic_DNA"/>
</dbReference>
<dbReference type="GO" id="GO:0003729">
    <property type="term" value="F:mRNA binding"/>
    <property type="evidence" value="ECO:0007669"/>
    <property type="project" value="InterPro"/>
</dbReference>
<evidence type="ECO:0000256" key="7">
    <source>
        <dbReference type="ARBA" id="ARBA00023016"/>
    </source>
</evidence>
<reference evidence="8" key="1">
    <citation type="submission" date="2022-06" db="EMBL/GenBank/DDBJ databases">
        <title>New cyanobacteria of genus Symplocastrum in benthos of Lake Baikal.</title>
        <authorList>
            <person name="Sorokovikova E."/>
            <person name="Tikhonova I."/>
            <person name="Krasnopeev A."/>
            <person name="Evseev P."/>
            <person name="Gladkikh A."/>
            <person name="Belykh O."/>
        </authorList>
    </citation>
    <scope>NUCLEOTIDE SEQUENCE</scope>
    <source>
        <strain evidence="8">BBK-W-15</strain>
    </source>
</reference>
<dbReference type="Gene3D" id="3.30.920.30">
    <property type="entry name" value="Hypothetical protein"/>
    <property type="match status" value="1"/>
</dbReference>
<evidence type="ECO:0000256" key="6">
    <source>
        <dbReference type="ARBA" id="ARBA00022884"/>
    </source>
</evidence>
<proteinExistence type="inferred from homology"/>
<evidence type="ECO:0000313" key="8">
    <source>
        <dbReference type="EMBL" id="MCP2728446.1"/>
    </source>
</evidence>
<keyword evidence="3" id="KW-0540">Nuclease</keyword>
<dbReference type="RefSeq" id="WP_254011243.1">
    <property type="nucleotide sequence ID" value="NZ_JAMZMM010000055.1"/>
</dbReference>
<evidence type="ECO:0000256" key="3">
    <source>
        <dbReference type="ARBA" id="ARBA00022722"/>
    </source>
</evidence>
<evidence type="ECO:0000256" key="2">
    <source>
        <dbReference type="ARBA" id="ARBA00022649"/>
    </source>
</evidence>
<dbReference type="Pfam" id="PF07927">
    <property type="entry name" value="HicA_toxin"/>
    <property type="match status" value="1"/>
</dbReference>
<sequence length="64" mass="7559">MKRIDLIRHLKNHGCEFLREGGNQTMYVNRTAQKSSAIPRHREINDFLARKICRDLQIPEPKIT</sequence>
<evidence type="ECO:0000256" key="1">
    <source>
        <dbReference type="ARBA" id="ARBA00006620"/>
    </source>
</evidence>
<gene>
    <name evidence="8" type="ORF">NJ959_08155</name>
</gene>
<accession>A0AAE3KM56</accession>
<dbReference type="InterPro" id="IPR012933">
    <property type="entry name" value="HicA_mRNA_interferase"/>
</dbReference>
<evidence type="ECO:0000313" key="9">
    <source>
        <dbReference type="Proteomes" id="UP001204953"/>
    </source>
</evidence>
<evidence type="ECO:0000256" key="4">
    <source>
        <dbReference type="ARBA" id="ARBA00022759"/>
    </source>
</evidence>
<keyword evidence="7" id="KW-0346">Stress response</keyword>
<name>A0AAE3KM56_9CYAN</name>